<sequence length="101" mass="11891">MHSLLGYSWAEIASILAVISVLFSGIYWLFRHGAKVLNNAINIGTYPLQQQFKELTNTIKRLNKNFEEEHEKLQRLEQEVEEHDKAITLHEEKIKRLEETK</sequence>
<name>A0ABD6J990_9LACO</name>
<reference evidence="3 4" key="1">
    <citation type="journal article" date="2020" name="Food Funct.">
        <title>Screening of Lactobacillus salivarius strains from the feces of Chinese populations and the evaluation of their effects against intestinal inflammation in mice.</title>
        <authorList>
            <person name="Zhai Q."/>
            <person name="Shen X."/>
            <person name="Cen S."/>
            <person name="Zhang C."/>
            <person name="Tian F."/>
            <person name="Zhao J."/>
            <person name="Zhang H."/>
            <person name="Xue Y."/>
            <person name="Chen W."/>
        </authorList>
    </citation>
    <scope>NUCLEOTIDE SEQUENCE [LARGE SCALE GENOMIC DNA]</scope>
    <source>
        <strain evidence="3 4">FZJTZ9M6.scaf</strain>
    </source>
</reference>
<evidence type="ECO:0000256" key="2">
    <source>
        <dbReference type="SAM" id="Phobius"/>
    </source>
</evidence>
<evidence type="ECO:0000313" key="3">
    <source>
        <dbReference type="EMBL" id="MYY73713.1"/>
    </source>
</evidence>
<proteinExistence type="predicted"/>
<evidence type="ECO:0000256" key="1">
    <source>
        <dbReference type="SAM" id="Coils"/>
    </source>
</evidence>
<keyword evidence="2" id="KW-0472">Membrane</keyword>
<dbReference type="Gene3D" id="1.20.5.300">
    <property type="match status" value="1"/>
</dbReference>
<feature type="transmembrane region" description="Helical" evidence="2">
    <location>
        <begin position="12"/>
        <end position="30"/>
    </location>
</feature>
<dbReference type="Proteomes" id="UP000470980">
    <property type="component" value="Unassembled WGS sequence"/>
</dbReference>
<keyword evidence="2" id="KW-0812">Transmembrane</keyword>
<feature type="coiled-coil region" evidence="1">
    <location>
        <begin position="52"/>
        <end position="100"/>
    </location>
</feature>
<keyword evidence="1" id="KW-0175">Coiled coil</keyword>
<protein>
    <submittedName>
        <fullName evidence="3">Uncharacterized protein</fullName>
    </submittedName>
</protein>
<evidence type="ECO:0000313" key="4">
    <source>
        <dbReference type="Proteomes" id="UP000470980"/>
    </source>
</evidence>
<dbReference type="EMBL" id="VSTR01000018">
    <property type="protein sequence ID" value="MYY73713.1"/>
    <property type="molecule type" value="Genomic_DNA"/>
</dbReference>
<organism evidence="3 4">
    <name type="scientific">Ligilactobacillus salivarius</name>
    <dbReference type="NCBI Taxonomy" id="1624"/>
    <lineage>
        <taxon>Bacteria</taxon>
        <taxon>Bacillati</taxon>
        <taxon>Bacillota</taxon>
        <taxon>Bacilli</taxon>
        <taxon>Lactobacillales</taxon>
        <taxon>Lactobacillaceae</taxon>
        <taxon>Ligilactobacillus</taxon>
    </lineage>
</organism>
<keyword evidence="2" id="KW-1133">Transmembrane helix</keyword>
<gene>
    <name evidence="3" type="ORF">FYL10_08690</name>
</gene>
<dbReference type="RefSeq" id="WP_160988096.1">
    <property type="nucleotide sequence ID" value="NZ_VSTR01000018.1"/>
</dbReference>
<accession>A0ABD6J990</accession>
<dbReference type="AlphaFoldDB" id="A0ABD6J990"/>
<comment type="caution">
    <text evidence="3">The sequence shown here is derived from an EMBL/GenBank/DDBJ whole genome shotgun (WGS) entry which is preliminary data.</text>
</comment>